<dbReference type="EMBL" id="CAJVPS010008316">
    <property type="protein sequence ID" value="CAG8642352.1"/>
    <property type="molecule type" value="Genomic_DNA"/>
</dbReference>
<dbReference type="Proteomes" id="UP000789508">
    <property type="component" value="Unassembled WGS sequence"/>
</dbReference>
<feature type="transmembrane region" description="Helical" evidence="1">
    <location>
        <begin position="6"/>
        <end position="24"/>
    </location>
</feature>
<comment type="caution">
    <text evidence="2">The sequence shown here is derived from an EMBL/GenBank/DDBJ whole genome shotgun (WGS) entry which is preliminary data.</text>
</comment>
<evidence type="ECO:0000313" key="2">
    <source>
        <dbReference type="EMBL" id="CAG8642352.1"/>
    </source>
</evidence>
<accession>A0A9N9DJI3</accession>
<dbReference type="AlphaFoldDB" id="A0A9N9DJI3"/>
<gene>
    <name evidence="2" type="ORF">ALEPTO_LOCUS9751</name>
</gene>
<keyword evidence="1" id="KW-0812">Transmembrane</keyword>
<evidence type="ECO:0000313" key="3">
    <source>
        <dbReference type="Proteomes" id="UP000789508"/>
    </source>
</evidence>
<keyword evidence="1" id="KW-1133">Transmembrane helix</keyword>
<protein>
    <submittedName>
        <fullName evidence="2">4693_t:CDS:1</fullName>
    </submittedName>
</protein>
<reference evidence="2" key="1">
    <citation type="submission" date="2021-06" db="EMBL/GenBank/DDBJ databases">
        <authorList>
            <person name="Kallberg Y."/>
            <person name="Tangrot J."/>
            <person name="Rosling A."/>
        </authorList>
    </citation>
    <scope>NUCLEOTIDE SEQUENCE</scope>
    <source>
        <strain evidence="2">FL130A</strain>
    </source>
</reference>
<organism evidence="2 3">
    <name type="scientific">Ambispora leptoticha</name>
    <dbReference type="NCBI Taxonomy" id="144679"/>
    <lineage>
        <taxon>Eukaryota</taxon>
        <taxon>Fungi</taxon>
        <taxon>Fungi incertae sedis</taxon>
        <taxon>Mucoromycota</taxon>
        <taxon>Glomeromycotina</taxon>
        <taxon>Glomeromycetes</taxon>
        <taxon>Archaeosporales</taxon>
        <taxon>Ambisporaceae</taxon>
        <taxon>Ambispora</taxon>
    </lineage>
</organism>
<proteinExistence type="predicted"/>
<evidence type="ECO:0000256" key="1">
    <source>
        <dbReference type="SAM" id="Phobius"/>
    </source>
</evidence>
<sequence>MRNFNLIFVLTIIFGNFLLATISLKCKRDEETLWSSAYRNSSLIARDICAADERLCPPVNGHYGCCDIGSICPTSGPPYVCKGSSCGPNPVHCSGNTCCKEGYVCGIGVCLDPPSTGVKPTFTTPYQTTSLYPTFTSSYQYQTTSIKSSFASSYQTTSLKPTFTSSSTPIVKPTTFTSSPIPTATAKPLISTSKSTSLKLTVTPNMSKTIIIAVLVFLNLIF</sequence>
<keyword evidence="3" id="KW-1185">Reference proteome</keyword>
<keyword evidence="1" id="KW-0472">Membrane</keyword>
<dbReference type="OrthoDB" id="5292518at2759"/>
<name>A0A9N9DJI3_9GLOM</name>